<dbReference type="Pfam" id="PF02653">
    <property type="entry name" value="BPD_transp_2"/>
    <property type="match status" value="1"/>
</dbReference>
<organism evidence="7">
    <name type="scientific">freshwater metagenome</name>
    <dbReference type="NCBI Taxonomy" id="449393"/>
    <lineage>
        <taxon>unclassified sequences</taxon>
        <taxon>metagenomes</taxon>
        <taxon>ecological metagenomes</taxon>
    </lineage>
</organism>
<evidence type="ECO:0000256" key="1">
    <source>
        <dbReference type="ARBA" id="ARBA00004651"/>
    </source>
</evidence>
<evidence type="ECO:0000256" key="3">
    <source>
        <dbReference type="ARBA" id="ARBA00022692"/>
    </source>
</evidence>
<feature type="transmembrane region" description="Helical" evidence="6">
    <location>
        <begin position="9"/>
        <end position="31"/>
    </location>
</feature>
<proteinExistence type="predicted"/>
<keyword evidence="3 6" id="KW-0812">Transmembrane</keyword>
<evidence type="ECO:0000256" key="2">
    <source>
        <dbReference type="ARBA" id="ARBA00022475"/>
    </source>
</evidence>
<evidence type="ECO:0000256" key="4">
    <source>
        <dbReference type="ARBA" id="ARBA00022989"/>
    </source>
</evidence>
<feature type="transmembrane region" description="Helical" evidence="6">
    <location>
        <begin position="209"/>
        <end position="230"/>
    </location>
</feature>
<dbReference type="InterPro" id="IPR043428">
    <property type="entry name" value="LivM-like"/>
</dbReference>
<reference evidence="7" key="1">
    <citation type="submission" date="2020-05" db="EMBL/GenBank/DDBJ databases">
        <authorList>
            <person name="Chiriac C."/>
            <person name="Salcher M."/>
            <person name="Ghai R."/>
            <person name="Kavagutti S V."/>
        </authorList>
    </citation>
    <scope>NUCLEOTIDE SEQUENCE</scope>
</reference>
<dbReference type="GO" id="GO:0015658">
    <property type="term" value="F:branched-chain amino acid transmembrane transporter activity"/>
    <property type="evidence" value="ECO:0007669"/>
    <property type="project" value="InterPro"/>
</dbReference>
<feature type="transmembrane region" description="Helical" evidence="6">
    <location>
        <begin position="112"/>
        <end position="131"/>
    </location>
</feature>
<dbReference type="PANTHER" id="PTHR30482:SF10">
    <property type="entry name" value="HIGH-AFFINITY BRANCHED-CHAIN AMINO ACID TRANSPORT PROTEIN BRAE"/>
    <property type="match status" value="1"/>
</dbReference>
<dbReference type="EMBL" id="CAEZTK010000009">
    <property type="protein sequence ID" value="CAB4561817.1"/>
    <property type="molecule type" value="Genomic_DNA"/>
</dbReference>
<comment type="subcellular location">
    <subcellularLocation>
        <location evidence="1">Cell membrane</location>
        <topology evidence="1">Multi-pass membrane protein</topology>
    </subcellularLocation>
</comment>
<evidence type="ECO:0000256" key="6">
    <source>
        <dbReference type="SAM" id="Phobius"/>
    </source>
</evidence>
<keyword evidence="4 6" id="KW-1133">Transmembrane helix</keyword>
<accession>A0A6J6DCV4</accession>
<dbReference type="AlphaFoldDB" id="A0A6J6DCV4"/>
<evidence type="ECO:0000313" key="7">
    <source>
        <dbReference type="EMBL" id="CAB4561817.1"/>
    </source>
</evidence>
<dbReference type="PANTHER" id="PTHR30482">
    <property type="entry name" value="HIGH-AFFINITY BRANCHED-CHAIN AMINO ACID TRANSPORT SYSTEM PERMEASE"/>
    <property type="match status" value="1"/>
</dbReference>
<evidence type="ECO:0000256" key="5">
    <source>
        <dbReference type="ARBA" id="ARBA00023136"/>
    </source>
</evidence>
<dbReference type="GO" id="GO:0005886">
    <property type="term" value="C:plasma membrane"/>
    <property type="evidence" value="ECO:0007669"/>
    <property type="project" value="UniProtKB-SubCell"/>
</dbReference>
<dbReference type="InterPro" id="IPR001851">
    <property type="entry name" value="ABC_transp_permease"/>
</dbReference>
<gene>
    <name evidence="7" type="ORF">UFOPK1643_00230</name>
</gene>
<keyword evidence="2" id="KW-1003">Cell membrane</keyword>
<feature type="transmembrane region" description="Helical" evidence="6">
    <location>
        <begin position="37"/>
        <end position="55"/>
    </location>
</feature>
<feature type="transmembrane region" description="Helical" evidence="6">
    <location>
        <begin position="159"/>
        <end position="179"/>
    </location>
</feature>
<sequence length="333" mass="34783">MHNHHRRRLIGFVIVGILLFLLSNRVGVLRLYQGSTVSMYVIAIGSIVLLTGFSGQISLGNGAFMALGAYIAVLLQTYLGLPLVLTFFVAVLGAAFFGLILGVAAARLSGPYLAGTTLALAVALPSLVNQFPVLGGEQGLMFDAGSAPEWFGEVSRFKWLFWISTLAAIIACIGIQNILKSRYGRTWKAVRSNSTAAELSGISSARSKVLAFVISAGIAGLAGVVLALTAGTVAPGAFPLSLSFALITGAVIAGIGSLLPGSVVGAVVLVGMSQLVGTFTSRFQMGDILAENLKELIVSALLILAVVFTPNGPGEKIRAMREHRKHHSHGGVR</sequence>
<dbReference type="CDD" id="cd06581">
    <property type="entry name" value="TM_PBP1_LivM_like"/>
    <property type="match status" value="1"/>
</dbReference>
<feature type="transmembrane region" description="Helical" evidence="6">
    <location>
        <begin position="85"/>
        <end position="105"/>
    </location>
</feature>
<name>A0A6J6DCV4_9ZZZZ</name>
<feature type="transmembrane region" description="Helical" evidence="6">
    <location>
        <begin position="296"/>
        <end position="314"/>
    </location>
</feature>
<feature type="transmembrane region" description="Helical" evidence="6">
    <location>
        <begin position="62"/>
        <end position="79"/>
    </location>
</feature>
<protein>
    <submittedName>
        <fullName evidence="7">Unannotated protein</fullName>
    </submittedName>
</protein>
<keyword evidence="5 6" id="KW-0472">Membrane</keyword>